<dbReference type="OrthoDB" id="540004at2759"/>
<dbReference type="Proteomes" id="UP000308671">
    <property type="component" value="Unassembled WGS sequence"/>
</dbReference>
<name>A0A4S8QYH7_9HELO</name>
<accession>A0A4S8QYH7</accession>
<evidence type="ECO:0000259" key="1">
    <source>
        <dbReference type="Pfam" id="PF13649"/>
    </source>
</evidence>
<dbReference type="InterPro" id="IPR029063">
    <property type="entry name" value="SAM-dependent_MTases_sf"/>
</dbReference>
<dbReference type="Pfam" id="PF13649">
    <property type="entry name" value="Methyltransf_25"/>
    <property type="match status" value="1"/>
</dbReference>
<dbReference type="InterPro" id="IPR041698">
    <property type="entry name" value="Methyltransf_25"/>
</dbReference>
<proteinExistence type="predicted"/>
<dbReference type="GO" id="GO:0010420">
    <property type="term" value="F:polyprenyldihydroxybenzoate methyltransferase activity"/>
    <property type="evidence" value="ECO:0007669"/>
    <property type="project" value="TreeGrafter"/>
</dbReference>
<comment type="caution">
    <text evidence="2">The sequence shown here is derived from an EMBL/GenBank/DDBJ whole genome shotgun (WGS) entry which is preliminary data.</text>
</comment>
<dbReference type="PANTHER" id="PTHR43464">
    <property type="entry name" value="METHYLTRANSFERASE"/>
    <property type="match status" value="1"/>
</dbReference>
<dbReference type="AlphaFoldDB" id="A0A4S8QYH7"/>
<dbReference type="EMBL" id="PQXL01000148">
    <property type="protein sequence ID" value="THV50477.1"/>
    <property type="molecule type" value="Genomic_DNA"/>
</dbReference>
<dbReference type="CDD" id="cd02440">
    <property type="entry name" value="AdoMet_MTases"/>
    <property type="match status" value="1"/>
</dbReference>
<reference evidence="2 3" key="1">
    <citation type="submission" date="2017-12" db="EMBL/GenBank/DDBJ databases">
        <title>Comparative genomics of Botrytis spp.</title>
        <authorList>
            <person name="Valero-Jimenez C.A."/>
            <person name="Tapia P."/>
            <person name="Veloso J."/>
            <person name="Silva-Moreno E."/>
            <person name="Staats M."/>
            <person name="Valdes J.H."/>
            <person name="Van Kan J.A.L."/>
        </authorList>
    </citation>
    <scope>NUCLEOTIDE SEQUENCE [LARGE SCALE GENOMIC DNA]</scope>
    <source>
        <strain evidence="2 3">MUCL435</strain>
    </source>
</reference>
<evidence type="ECO:0000313" key="2">
    <source>
        <dbReference type="EMBL" id="THV50477.1"/>
    </source>
</evidence>
<protein>
    <recommendedName>
        <fullName evidence="1">Methyltransferase domain-containing protein</fullName>
    </recommendedName>
</protein>
<dbReference type="PANTHER" id="PTHR43464:SF89">
    <property type="entry name" value="METHYLTRANSFERASE"/>
    <property type="match status" value="1"/>
</dbReference>
<evidence type="ECO:0000313" key="3">
    <source>
        <dbReference type="Proteomes" id="UP000308671"/>
    </source>
</evidence>
<organism evidence="2 3">
    <name type="scientific">Botrytis galanthina</name>
    <dbReference type="NCBI Taxonomy" id="278940"/>
    <lineage>
        <taxon>Eukaryota</taxon>
        <taxon>Fungi</taxon>
        <taxon>Dikarya</taxon>
        <taxon>Ascomycota</taxon>
        <taxon>Pezizomycotina</taxon>
        <taxon>Leotiomycetes</taxon>
        <taxon>Helotiales</taxon>
        <taxon>Sclerotiniaceae</taxon>
        <taxon>Botrytis</taxon>
    </lineage>
</organism>
<gene>
    <name evidence="2" type="ORF">BGAL_0148g00010</name>
</gene>
<keyword evidence="3" id="KW-1185">Reference proteome</keyword>
<dbReference type="Gene3D" id="3.40.50.150">
    <property type="entry name" value="Vaccinia Virus protein VP39"/>
    <property type="match status" value="1"/>
</dbReference>
<feature type="domain" description="Methyltransferase" evidence="1">
    <location>
        <begin position="50"/>
        <end position="142"/>
    </location>
</feature>
<sequence>MSTPNTISADMAPKFYDSISERYEKYYPQDQGLLDFIRKSLELLPGDAKVLDIGCGTGIPVSLAVTNSGRTLHGIDISPKMLSLSRQNVPRGTFHLVSMLDYAPEEGVLYDGMFIVLSMFHFTREEMGLAIGRWRDWVKGDGEGYIFIGTIAAEDAVRFEEGMLDDDKRYAEKVPGKFMGEVNTSFLYTQLGWREVLAENGFEIVREEKAVFEPVEEAECDKEVHLFITARSV</sequence>
<dbReference type="SUPFAM" id="SSF53335">
    <property type="entry name" value="S-adenosyl-L-methionine-dependent methyltransferases"/>
    <property type="match status" value="1"/>
</dbReference>